<comment type="caution">
    <text evidence="2">The sequence shown here is derived from an EMBL/GenBank/DDBJ whole genome shotgun (WGS) entry which is preliminary data.</text>
</comment>
<keyword evidence="3" id="KW-1185">Reference proteome</keyword>
<dbReference type="Proteomes" id="UP001620645">
    <property type="component" value="Unassembled WGS sequence"/>
</dbReference>
<reference evidence="2 3" key="1">
    <citation type="submission" date="2024-10" db="EMBL/GenBank/DDBJ databases">
        <authorList>
            <person name="Kim D."/>
        </authorList>
    </citation>
    <scope>NUCLEOTIDE SEQUENCE [LARGE SCALE GENOMIC DNA]</scope>
    <source>
        <strain evidence="2">Taebaek</strain>
    </source>
</reference>
<feature type="chain" id="PRO_5044855116" evidence="1">
    <location>
        <begin position="27"/>
        <end position="208"/>
    </location>
</feature>
<protein>
    <submittedName>
        <fullName evidence="2">Uncharacterized protein</fullName>
    </submittedName>
</protein>
<organism evidence="2 3">
    <name type="scientific">Heterodera schachtii</name>
    <name type="common">Sugarbeet cyst nematode worm</name>
    <name type="synonym">Tylenchus schachtii</name>
    <dbReference type="NCBI Taxonomy" id="97005"/>
    <lineage>
        <taxon>Eukaryota</taxon>
        <taxon>Metazoa</taxon>
        <taxon>Ecdysozoa</taxon>
        <taxon>Nematoda</taxon>
        <taxon>Chromadorea</taxon>
        <taxon>Rhabditida</taxon>
        <taxon>Tylenchina</taxon>
        <taxon>Tylenchomorpha</taxon>
        <taxon>Tylenchoidea</taxon>
        <taxon>Heteroderidae</taxon>
        <taxon>Heteroderinae</taxon>
        <taxon>Heterodera</taxon>
    </lineage>
</organism>
<feature type="signal peptide" evidence="1">
    <location>
        <begin position="1"/>
        <end position="26"/>
    </location>
</feature>
<evidence type="ECO:0000256" key="1">
    <source>
        <dbReference type="SAM" id="SignalP"/>
    </source>
</evidence>
<name>A0ABD2JB60_HETSC</name>
<evidence type="ECO:0000313" key="3">
    <source>
        <dbReference type="Proteomes" id="UP001620645"/>
    </source>
</evidence>
<dbReference type="AlphaFoldDB" id="A0ABD2JB60"/>
<evidence type="ECO:0000313" key="2">
    <source>
        <dbReference type="EMBL" id="KAL3087713.1"/>
    </source>
</evidence>
<keyword evidence="1" id="KW-0732">Signal</keyword>
<dbReference type="EMBL" id="JBICCN010000175">
    <property type="protein sequence ID" value="KAL3087713.1"/>
    <property type="molecule type" value="Genomic_DNA"/>
</dbReference>
<accession>A0ABD2JB60</accession>
<gene>
    <name evidence="2" type="ORF">niasHS_008691</name>
</gene>
<sequence>MNITSIIRLFAVCFPFLANFPQSAQEEETKKVYFAYGRPVKVTAVHNGDKIYRGETTGDAESKQYLKIGPNEWKGMNDNAVIVFHVDTGYGVENKCDEVSVRELRDASTVLDFVKTKRVCFAYGEDPVTVCAIPQHDKRHTFNFGATMPEKQSDGQWKQFLDIDTGTWQKIENNYQKIVFEVKTNSGMTQKETTVDVLRQTGQVLDFC</sequence>
<proteinExistence type="predicted"/>